<proteinExistence type="predicted"/>
<evidence type="ECO:0000313" key="1">
    <source>
        <dbReference type="EMBL" id="SVA56053.1"/>
    </source>
</evidence>
<dbReference type="EMBL" id="UINC01012894">
    <property type="protein sequence ID" value="SVA56053.1"/>
    <property type="molecule type" value="Genomic_DNA"/>
</dbReference>
<feature type="non-terminal residue" evidence="1">
    <location>
        <position position="1"/>
    </location>
</feature>
<sequence>VAEDIHPNVLDLSIFVINPEKWDEVPETDEETLKDKKILYMPRYMNHKDDILFKKDATAAVDAFNYGVLGEQAVAHNYVETIQKESINILEIYGYCFDKLQPYLKDVPKKSKDRIQYLVDQTTIKIKNTREKMHGNNIRN</sequence>
<protein>
    <submittedName>
        <fullName evidence="1">Uncharacterized protein</fullName>
    </submittedName>
</protein>
<name>A0A381WVS2_9ZZZZ</name>
<reference evidence="1" key="1">
    <citation type="submission" date="2018-05" db="EMBL/GenBank/DDBJ databases">
        <authorList>
            <person name="Lanie J.A."/>
            <person name="Ng W.-L."/>
            <person name="Kazmierczak K.M."/>
            <person name="Andrzejewski T.M."/>
            <person name="Davidsen T.M."/>
            <person name="Wayne K.J."/>
            <person name="Tettelin H."/>
            <person name="Glass J.I."/>
            <person name="Rusch D."/>
            <person name="Podicherti R."/>
            <person name="Tsui H.-C.T."/>
            <person name="Winkler M.E."/>
        </authorList>
    </citation>
    <scope>NUCLEOTIDE SEQUENCE</scope>
</reference>
<gene>
    <name evidence="1" type="ORF">METZ01_LOCUS108907</name>
</gene>
<feature type="non-terminal residue" evidence="1">
    <location>
        <position position="140"/>
    </location>
</feature>
<dbReference type="AlphaFoldDB" id="A0A381WVS2"/>
<accession>A0A381WVS2</accession>
<organism evidence="1">
    <name type="scientific">marine metagenome</name>
    <dbReference type="NCBI Taxonomy" id="408172"/>
    <lineage>
        <taxon>unclassified sequences</taxon>
        <taxon>metagenomes</taxon>
        <taxon>ecological metagenomes</taxon>
    </lineage>
</organism>